<dbReference type="EMBL" id="JACHIG010000003">
    <property type="protein sequence ID" value="MBB5032139.1"/>
    <property type="molecule type" value="Genomic_DNA"/>
</dbReference>
<dbReference type="Proteomes" id="UP000590740">
    <property type="component" value="Unassembled WGS sequence"/>
</dbReference>
<dbReference type="SUPFAM" id="SSF54593">
    <property type="entry name" value="Glyoxalase/Bleomycin resistance protein/Dihydroxybiphenyl dioxygenase"/>
    <property type="match status" value="1"/>
</dbReference>
<dbReference type="InterPro" id="IPR004360">
    <property type="entry name" value="Glyas_Fos-R_dOase_dom"/>
</dbReference>
<dbReference type="Gene3D" id="3.10.180.10">
    <property type="entry name" value="2,3-Dihydroxybiphenyl 1,2-Dioxygenase, domain 1"/>
    <property type="match status" value="1"/>
</dbReference>
<evidence type="ECO:0000313" key="3">
    <source>
        <dbReference type="Proteomes" id="UP000590740"/>
    </source>
</evidence>
<reference evidence="2 3" key="1">
    <citation type="submission" date="2020-08" db="EMBL/GenBank/DDBJ databases">
        <title>Genomic Encyclopedia of Type Strains, Phase IV (KMG-IV): sequencing the most valuable type-strain genomes for metagenomic binning, comparative biology and taxonomic classification.</title>
        <authorList>
            <person name="Goeker M."/>
        </authorList>
    </citation>
    <scope>NUCLEOTIDE SEQUENCE [LARGE SCALE GENOMIC DNA]</scope>
    <source>
        <strain evidence="2 3">DSM 12252</strain>
    </source>
</reference>
<dbReference type="GO" id="GO:0016829">
    <property type="term" value="F:lyase activity"/>
    <property type="evidence" value="ECO:0007669"/>
    <property type="project" value="UniProtKB-KW"/>
</dbReference>
<evidence type="ECO:0000313" key="2">
    <source>
        <dbReference type="EMBL" id="MBB5032139.1"/>
    </source>
</evidence>
<keyword evidence="2" id="KW-0456">Lyase</keyword>
<dbReference type="AlphaFoldDB" id="A0A7W7Y9S5"/>
<proteinExistence type="predicted"/>
<organism evidence="2 3">
    <name type="scientific">Prosthecobacter vanneervenii</name>
    <dbReference type="NCBI Taxonomy" id="48466"/>
    <lineage>
        <taxon>Bacteria</taxon>
        <taxon>Pseudomonadati</taxon>
        <taxon>Verrucomicrobiota</taxon>
        <taxon>Verrucomicrobiia</taxon>
        <taxon>Verrucomicrobiales</taxon>
        <taxon>Verrucomicrobiaceae</taxon>
        <taxon>Prosthecobacter</taxon>
    </lineage>
</organism>
<keyword evidence="3" id="KW-1185">Reference proteome</keyword>
<evidence type="ECO:0000259" key="1">
    <source>
        <dbReference type="PROSITE" id="PS51819"/>
    </source>
</evidence>
<comment type="caution">
    <text evidence="2">The sequence shown here is derived from an EMBL/GenBank/DDBJ whole genome shotgun (WGS) entry which is preliminary data.</text>
</comment>
<gene>
    <name evidence="2" type="ORF">HNQ65_001716</name>
</gene>
<dbReference type="InterPro" id="IPR029068">
    <property type="entry name" value="Glyas_Bleomycin-R_OHBP_Dase"/>
</dbReference>
<protein>
    <submittedName>
        <fullName evidence="2">Putative enzyme related to lactoylglutathione lyase</fullName>
    </submittedName>
</protein>
<sequence>MKPEKVKFMLMAADMKRAVSFYRDVIGLEPLFVSDFWTEMSFGDAIIALHGGHDGSRNPTGLSFQYEDVLAMAEKIAAGGGRILQSPQQREGEPILLGVYRDAEGNEVFITQYVG</sequence>
<feature type="domain" description="VOC" evidence="1">
    <location>
        <begin position="2"/>
        <end position="113"/>
    </location>
</feature>
<dbReference type="PROSITE" id="PS51819">
    <property type="entry name" value="VOC"/>
    <property type="match status" value="1"/>
</dbReference>
<dbReference type="InterPro" id="IPR037523">
    <property type="entry name" value="VOC_core"/>
</dbReference>
<dbReference type="RefSeq" id="WP_184339079.1">
    <property type="nucleotide sequence ID" value="NZ_JACHIG010000003.1"/>
</dbReference>
<accession>A0A7W7Y9S5</accession>
<dbReference type="Pfam" id="PF00903">
    <property type="entry name" value="Glyoxalase"/>
    <property type="match status" value="1"/>
</dbReference>
<name>A0A7W7Y9S5_9BACT</name>